<sequence length="376" mass="41261">MIKIKIYIWHGGIIILRGVPAGDCTSNCAGGVGVAVMARMVVLLLSIGLVACSAAPRIPGVVSKSPLVVQHPDQVEVKYLGGGGVLLRRGQDMVMTSPFVSNFSTWELLIPRDSKYERVDQALTDDISRMEAILLSGTHYYQAMDVPYIATAHAPAAKIYGGSTAVHLLAPAIDRQRLMAITKAASGSKAGEWLYSQNKRMRFMAIDTDLISPVSMLSSARLDEDQIRLPRLPRSYPAGENYAWLIDFLNSNGTVSFRAFYQDAPSNFGMGQLPVLKDSEQAPVDVALLGVSRFYKADRYPAHILSSVRPRNVVAIRWEDIRRPNTGVLREDRAGDLEAFQNQIRQVSQAPVKTPAPGTTIHFRVKLSDPIQTATK</sequence>
<proteinExistence type="predicted"/>
<dbReference type="AlphaFoldDB" id="A0A840MLW3"/>
<evidence type="ECO:0000313" key="2">
    <source>
        <dbReference type="Proteomes" id="UP000575898"/>
    </source>
</evidence>
<evidence type="ECO:0000313" key="1">
    <source>
        <dbReference type="EMBL" id="MBB5017897.1"/>
    </source>
</evidence>
<dbReference type="RefSeq" id="WP_184036361.1">
    <property type="nucleotide sequence ID" value="NZ_JACHHY010000005.1"/>
</dbReference>
<accession>A0A840MLW3</accession>
<comment type="caution">
    <text evidence="1">The sequence shown here is derived from an EMBL/GenBank/DDBJ whole genome shotgun (WGS) entry which is preliminary data.</text>
</comment>
<gene>
    <name evidence="1" type="ORF">HNQ59_001167</name>
</gene>
<name>A0A840MLW3_9PROT</name>
<dbReference type="InterPro" id="IPR036866">
    <property type="entry name" value="RibonucZ/Hydroxyglut_hydro"/>
</dbReference>
<dbReference type="Proteomes" id="UP000575898">
    <property type="component" value="Unassembled WGS sequence"/>
</dbReference>
<organism evidence="1 2">
    <name type="scientific">Chitinivorax tropicus</name>
    <dbReference type="NCBI Taxonomy" id="714531"/>
    <lineage>
        <taxon>Bacteria</taxon>
        <taxon>Pseudomonadati</taxon>
        <taxon>Pseudomonadota</taxon>
        <taxon>Betaproteobacteria</taxon>
        <taxon>Chitinivorax</taxon>
    </lineage>
</organism>
<protein>
    <submittedName>
        <fullName evidence="1">Uncharacterized protein</fullName>
    </submittedName>
</protein>
<keyword evidence="2" id="KW-1185">Reference proteome</keyword>
<reference evidence="1 2" key="1">
    <citation type="submission" date="2020-08" db="EMBL/GenBank/DDBJ databases">
        <title>Genomic Encyclopedia of Type Strains, Phase IV (KMG-IV): sequencing the most valuable type-strain genomes for metagenomic binning, comparative biology and taxonomic classification.</title>
        <authorList>
            <person name="Goeker M."/>
        </authorList>
    </citation>
    <scope>NUCLEOTIDE SEQUENCE [LARGE SCALE GENOMIC DNA]</scope>
    <source>
        <strain evidence="1 2">DSM 27165</strain>
    </source>
</reference>
<dbReference type="Gene3D" id="3.60.15.10">
    <property type="entry name" value="Ribonuclease Z/Hydroxyacylglutathione hydrolase-like"/>
    <property type="match status" value="1"/>
</dbReference>
<dbReference type="EMBL" id="JACHHY010000005">
    <property type="protein sequence ID" value="MBB5017897.1"/>
    <property type="molecule type" value="Genomic_DNA"/>
</dbReference>